<dbReference type="AlphaFoldDB" id="A0A126T454"/>
<dbReference type="Proteomes" id="UP000030512">
    <property type="component" value="Chromosome"/>
</dbReference>
<comment type="subunit">
    <text evidence="3 11">Tetramer of two alpha and two beta subunits.</text>
</comment>
<keyword evidence="5 11" id="KW-0436">Ligase</keyword>
<evidence type="ECO:0000256" key="4">
    <source>
        <dbReference type="ARBA" id="ARBA00022490"/>
    </source>
</evidence>
<dbReference type="GO" id="GO:0005524">
    <property type="term" value="F:ATP binding"/>
    <property type="evidence" value="ECO:0007669"/>
    <property type="project" value="UniProtKB-UniRule"/>
</dbReference>
<evidence type="ECO:0000313" key="14">
    <source>
        <dbReference type="Proteomes" id="UP000030512"/>
    </source>
</evidence>
<dbReference type="GO" id="GO:0006426">
    <property type="term" value="P:glycyl-tRNA aminoacylation"/>
    <property type="evidence" value="ECO:0007669"/>
    <property type="project" value="UniProtKB-UniRule"/>
</dbReference>
<evidence type="ECO:0000259" key="12">
    <source>
        <dbReference type="Pfam" id="PF05746"/>
    </source>
</evidence>
<gene>
    <name evidence="11 13" type="primary">glyS</name>
    <name evidence="13" type="ORF">JT25_010125</name>
</gene>
<dbReference type="GO" id="GO:0004820">
    <property type="term" value="F:glycine-tRNA ligase activity"/>
    <property type="evidence" value="ECO:0007669"/>
    <property type="project" value="UniProtKB-UniRule"/>
</dbReference>
<dbReference type="KEGG" id="mdn:JT25_010125"/>
<keyword evidence="8 11" id="KW-0648">Protein biosynthesis</keyword>
<dbReference type="HAMAP" id="MF_00255">
    <property type="entry name" value="Gly_tRNA_synth_beta"/>
    <property type="match status" value="1"/>
</dbReference>
<keyword evidence="7 11" id="KW-0067">ATP-binding</keyword>
<dbReference type="EMBL" id="CP014476">
    <property type="protein sequence ID" value="AMK76842.1"/>
    <property type="molecule type" value="Genomic_DNA"/>
</dbReference>
<comment type="subcellular location">
    <subcellularLocation>
        <location evidence="1 11">Cytoplasm</location>
    </subcellularLocation>
</comment>
<evidence type="ECO:0000256" key="10">
    <source>
        <dbReference type="ARBA" id="ARBA00047937"/>
    </source>
</evidence>
<evidence type="ECO:0000256" key="6">
    <source>
        <dbReference type="ARBA" id="ARBA00022741"/>
    </source>
</evidence>
<organism evidence="13 14">
    <name type="scientific">Methylomonas denitrificans</name>
    <dbReference type="NCBI Taxonomy" id="1538553"/>
    <lineage>
        <taxon>Bacteria</taxon>
        <taxon>Pseudomonadati</taxon>
        <taxon>Pseudomonadota</taxon>
        <taxon>Gammaproteobacteria</taxon>
        <taxon>Methylococcales</taxon>
        <taxon>Methylococcaceae</taxon>
        <taxon>Methylomonas</taxon>
    </lineage>
</organism>
<comment type="catalytic activity">
    <reaction evidence="10 11">
        <text>tRNA(Gly) + glycine + ATP = glycyl-tRNA(Gly) + AMP + diphosphate</text>
        <dbReference type="Rhea" id="RHEA:16013"/>
        <dbReference type="Rhea" id="RHEA-COMP:9664"/>
        <dbReference type="Rhea" id="RHEA-COMP:9683"/>
        <dbReference type="ChEBI" id="CHEBI:30616"/>
        <dbReference type="ChEBI" id="CHEBI:33019"/>
        <dbReference type="ChEBI" id="CHEBI:57305"/>
        <dbReference type="ChEBI" id="CHEBI:78442"/>
        <dbReference type="ChEBI" id="CHEBI:78522"/>
        <dbReference type="ChEBI" id="CHEBI:456215"/>
        <dbReference type="EC" id="6.1.1.14"/>
    </reaction>
</comment>
<evidence type="ECO:0000256" key="5">
    <source>
        <dbReference type="ARBA" id="ARBA00022598"/>
    </source>
</evidence>
<evidence type="ECO:0000256" key="1">
    <source>
        <dbReference type="ARBA" id="ARBA00004496"/>
    </source>
</evidence>
<dbReference type="RefSeq" id="WP_036272607.1">
    <property type="nucleotide sequence ID" value="NZ_CP014476.1"/>
</dbReference>
<dbReference type="GO" id="GO:0005829">
    <property type="term" value="C:cytosol"/>
    <property type="evidence" value="ECO:0007669"/>
    <property type="project" value="TreeGrafter"/>
</dbReference>
<sequence>MTETNHLLFELGCEELPPKSLKKLSQALLDNIMAGLQEAGLSYNQGRAYATPRRLAVLIDDVQTFQADKVVEKRGPAIQAAYGPDGTPSKAALGFAASCGASFDELEKLETDKGSWLIFKQAVKGQATAELIPDIIRKSLNNLPIAKRMRWGSFDAEFARPVHWAVLLFGAEILITDILGRTTGRVTRGHRFHSPLDLSIGSPHEYLDILKQHGKVLADFEERMTIIRDAANQAASNVGGIAHIEDDLLEEVAALNEWPVPVVGNFDARFLELPQEVLITTMQANQKYFPVKNAAGRLLPHFITFANIESSNPDSIRQGNERVVLPRLVDAEFFWKQDRKQSLADRVESLKSIVFQKDLGTLFDKTERVAKLAALIAEKLGADVELARRAALLAKTDLMTNMVGEFANLQGTMGRYYAAADGEHADVALALEEHYYPKQSGGATPSGQIGQALALAEKIDTLAGIFSAGLIPTGDKDPYALRRATLGILRVLIENGIALDVVELLDAALDQFSHGFNKAETRQKLIAFLFDRLKGYCLDQGYTSHEFEAVLAVNPTSPLDFMLRIRAVQSFRALPEAESLAAANKRIINILKKSDQAPTETIGTLVEAAEKNLLAAAEQSETDILPLLAEQNYPLALSRLAQLRDSVDAFFDNVMVNTNDEALRNSRLALLAKLSNQFLKIADISKLQS</sequence>
<evidence type="ECO:0000256" key="2">
    <source>
        <dbReference type="ARBA" id="ARBA00008226"/>
    </source>
</evidence>
<feature type="domain" description="DALR anticodon binding" evidence="12">
    <location>
        <begin position="582"/>
        <end position="676"/>
    </location>
</feature>
<evidence type="ECO:0000256" key="3">
    <source>
        <dbReference type="ARBA" id="ARBA00011209"/>
    </source>
</evidence>
<dbReference type="InterPro" id="IPR015944">
    <property type="entry name" value="Gly-tRNA-synth_bsu"/>
</dbReference>
<dbReference type="Pfam" id="PF05746">
    <property type="entry name" value="DALR_1"/>
    <property type="match status" value="1"/>
</dbReference>
<keyword evidence="6 11" id="KW-0547">Nucleotide-binding</keyword>
<evidence type="ECO:0000256" key="9">
    <source>
        <dbReference type="ARBA" id="ARBA00023146"/>
    </source>
</evidence>
<evidence type="ECO:0000256" key="7">
    <source>
        <dbReference type="ARBA" id="ARBA00022840"/>
    </source>
</evidence>
<dbReference type="PANTHER" id="PTHR30075:SF2">
    <property type="entry name" value="GLYCINE--TRNA LIGASE, CHLOROPLASTIC_MITOCHONDRIAL 2"/>
    <property type="match status" value="1"/>
</dbReference>
<dbReference type="Pfam" id="PF02092">
    <property type="entry name" value="tRNA_synt_2f"/>
    <property type="match status" value="1"/>
</dbReference>
<dbReference type="InterPro" id="IPR008909">
    <property type="entry name" value="DALR_anticod-bd"/>
</dbReference>
<dbReference type="PRINTS" id="PR01045">
    <property type="entry name" value="TRNASYNTHGB"/>
</dbReference>
<protein>
    <recommendedName>
        <fullName evidence="11">Glycine--tRNA ligase beta subunit</fullName>
        <ecNumber evidence="11">6.1.1.14</ecNumber>
    </recommendedName>
    <alternativeName>
        <fullName evidence="11">Glycyl-tRNA synthetase beta subunit</fullName>
        <shortName evidence="11">GlyRS</shortName>
    </alternativeName>
</protein>
<evidence type="ECO:0000256" key="8">
    <source>
        <dbReference type="ARBA" id="ARBA00022917"/>
    </source>
</evidence>
<evidence type="ECO:0000313" key="13">
    <source>
        <dbReference type="EMBL" id="AMK76842.1"/>
    </source>
</evidence>
<dbReference type="GO" id="GO:0006420">
    <property type="term" value="P:arginyl-tRNA aminoacylation"/>
    <property type="evidence" value="ECO:0007669"/>
    <property type="project" value="InterPro"/>
</dbReference>
<dbReference type="NCBIfam" id="TIGR00211">
    <property type="entry name" value="glyS"/>
    <property type="match status" value="1"/>
</dbReference>
<accession>A0A126T454</accession>
<evidence type="ECO:0000256" key="11">
    <source>
        <dbReference type="HAMAP-Rule" id="MF_00255"/>
    </source>
</evidence>
<keyword evidence="4 11" id="KW-0963">Cytoplasm</keyword>
<dbReference type="STRING" id="1538553.JT25_010125"/>
<dbReference type="GO" id="GO:0004814">
    <property type="term" value="F:arginine-tRNA ligase activity"/>
    <property type="evidence" value="ECO:0007669"/>
    <property type="project" value="InterPro"/>
</dbReference>
<dbReference type="InterPro" id="IPR006194">
    <property type="entry name" value="Gly-tRNA-synth_heterodimer"/>
</dbReference>
<comment type="similarity">
    <text evidence="2 11">Belongs to the class-II aminoacyl-tRNA synthetase family.</text>
</comment>
<dbReference type="PANTHER" id="PTHR30075">
    <property type="entry name" value="GLYCYL-TRNA SYNTHETASE"/>
    <property type="match status" value="1"/>
</dbReference>
<dbReference type="OrthoDB" id="9775440at2"/>
<reference evidence="13 14" key="1">
    <citation type="journal article" date="2015" name="Environ. Microbiol.">
        <title>Methane oxidation coupled to nitrate reduction under hypoxia by the Gammaproteobacterium Methylomonas denitrificans, sp. nov. type strain FJG1.</title>
        <authorList>
            <person name="Kits K.D."/>
            <person name="Klotz M.G."/>
            <person name="Stein L.Y."/>
        </authorList>
    </citation>
    <scope>NUCLEOTIDE SEQUENCE [LARGE SCALE GENOMIC DNA]</scope>
    <source>
        <strain evidence="13 14">FJG1</strain>
    </source>
</reference>
<dbReference type="PROSITE" id="PS50861">
    <property type="entry name" value="AA_TRNA_LIGASE_II_GLYAB"/>
    <property type="match status" value="1"/>
</dbReference>
<dbReference type="EC" id="6.1.1.14" evidence="11"/>
<name>A0A126T454_9GAMM</name>
<proteinExistence type="inferred from homology"/>
<dbReference type="SUPFAM" id="SSF109604">
    <property type="entry name" value="HD-domain/PDEase-like"/>
    <property type="match status" value="1"/>
</dbReference>
<keyword evidence="14" id="KW-1185">Reference proteome</keyword>
<keyword evidence="9 11" id="KW-0030">Aminoacyl-tRNA synthetase</keyword>